<keyword evidence="3" id="KW-1015">Disulfide bond</keyword>
<evidence type="ECO:0000256" key="3">
    <source>
        <dbReference type="ARBA" id="ARBA00023157"/>
    </source>
</evidence>
<evidence type="ECO:0000256" key="1">
    <source>
        <dbReference type="ARBA" id="ARBA00007932"/>
    </source>
</evidence>
<keyword evidence="6" id="KW-0675">Receptor</keyword>
<dbReference type="GO" id="GO:0038023">
    <property type="term" value="F:signaling receptor activity"/>
    <property type="evidence" value="ECO:0007669"/>
    <property type="project" value="TreeGrafter"/>
</dbReference>
<gene>
    <name evidence="6" type="ORF">HOLleu_30509</name>
</gene>
<dbReference type="PANTHER" id="PTHR10517:SF14">
    <property type="entry name" value="FOLATE RECEPTOR 1-RELATED"/>
    <property type="match status" value="1"/>
</dbReference>
<comment type="caution">
    <text evidence="6">The sequence shown here is derived from an EMBL/GenBank/DDBJ whole genome shotgun (WGS) entry which is preliminary data.</text>
</comment>
<dbReference type="InterPro" id="IPR018143">
    <property type="entry name" value="Folate_rcpt-like"/>
</dbReference>
<evidence type="ECO:0000256" key="4">
    <source>
        <dbReference type="SAM" id="SignalP"/>
    </source>
</evidence>
<dbReference type="Proteomes" id="UP001152320">
    <property type="component" value="Chromosome 15"/>
</dbReference>
<dbReference type="EMBL" id="JAIZAY010000015">
    <property type="protein sequence ID" value="KAJ8028308.1"/>
    <property type="molecule type" value="Genomic_DNA"/>
</dbReference>
<evidence type="ECO:0000313" key="7">
    <source>
        <dbReference type="Proteomes" id="UP001152320"/>
    </source>
</evidence>
<comment type="similarity">
    <text evidence="1">Belongs to the folate receptor family.</text>
</comment>
<name>A0A9Q1BKF3_HOLLE</name>
<proteinExistence type="inferred from homology"/>
<dbReference type="AlphaFoldDB" id="A0A9Q1BKF3"/>
<keyword evidence="2 4" id="KW-0732">Signal</keyword>
<keyword evidence="7" id="KW-1185">Reference proteome</keyword>
<protein>
    <submittedName>
        <fullName evidence="6">Folate receptor gamma</fullName>
    </submittedName>
</protein>
<dbReference type="GO" id="GO:0009897">
    <property type="term" value="C:external side of plasma membrane"/>
    <property type="evidence" value="ECO:0007669"/>
    <property type="project" value="TreeGrafter"/>
</dbReference>
<dbReference type="PANTHER" id="PTHR10517">
    <property type="entry name" value="FOLATE RECEPTOR"/>
    <property type="match status" value="1"/>
</dbReference>
<dbReference type="InterPro" id="IPR004269">
    <property type="entry name" value="Folate_rcpt"/>
</dbReference>
<feature type="chain" id="PRO_5040455677" evidence="4">
    <location>
        <begin position="21"/>
        <end position="277"/>
    </location>
</feature>
<evidence type="ECO:0000259" key="5">
    <source>
        <dbReference type="Pfam" id="PF03024"/>
    </source>
</evidence>
<evidence type="ECO:0000313" key="6">
    <source>
        <dbReference type="EMBL" id="KAJ8028308.1"/>
    </source>
</evidence>
<organism evidence="6 7">
    <name type="scientific">Holothuria leucospilota</name>
    <name type="common">Black long sea cucumber</name>
    <name type="synonym">Mertensiothuria leucospilota</name>
    <dbReference type="NCBI Taxonomy" id="206669"/>
    <lineage>
        <taxon>Eukaryota</taxon>
        <taxon>Metazoa</taxon>
        <taxon>Echinodermata</taxon>
        <taxon>Eleutherozoa</taxon>
        <taxon>Echinozoa</taxon>
        <taxon>Holothuroidea</taxon>
        <taxon>Aspidochirotacea</taxon>
        <taxon>Aspidochirotida</taxon>
        <taxon>Holothuriidae</taxon>
        <taxon>Holothuria</taxon>
    </lineage>
</organism>
<accession>A0A9Q1BKF3</accession>
<evidence type="ECO:0000256" key="2">
    <source>
        <dbReference type="ARBA" id="ARBA00022729"/>
    </source>
</evidence>
<reference evidence="6" key="1">
    <citation type="submission" date="2021-10" db="EMBL/GenBank/DDBJ databases">
        <title>Tropical sea cucumber genome reveals ecological adaptation and Cuvierian tubules defense mechanism.</title>
        <authorList>
            <person name="Chen T."/>
        </authorList>
    </citation>
    <scope>NUCLEOTIDE SEQUENCE</scope>
    <source>
        <strain evidence="6">Nanhai2018</strain>
        <tissue evidence="6">Muscle</tissue>
    </source>
</reference>
<sequence length="277" mass="32202">MDPFCWQIYWVLLSVLSVPAFVFSHGDGDHDHPTMYTIDGVSVNKTELDKYLDRCMLGVSHKDKPSKEAYLYEQCQPWKDRACCDSDTTERLHRNPTWYNFDWNHCKQKMSEECKLWMRQDLCFYECSPNVGPWLVEHKITIRDERFMGVPLCKSECDKWFDACKNDFTCKDDWSKGWNWTMGSNQCPEGSVCETIQTKFKTADNFCENIWGGSFEVVDDSESCMALWFNNANPNDEVARKKALELLGVNGQPPQGQHPVLYLTLSLLLILTSYLFS</sequence>
<dbReference type="Pfam" id="PF03024">
    <property type="entry name" value="Folate_rec"/>
    <property type="match status" value="1"/>
</dbReference>
<feature type="domain" description="Folate receptor-like" evidence="5">
    <location>
        <begin position="54"/>
        <end position="225"/>
    </location>
</feature>
<feature type="signal peptide" evidence="4">
    <location>
        <begin position="1"/>
        <end position="20"/>
    </location>
</feature>
<dbReference type="OrthoDB" id="567542at2759"/>